<dbReference type="EMBL" id="JAUHTB010000005">
    <property type="protein sequence ID" value="MDN4505706.1"/>
    <property type="molecule type" value="Genomic_DNA"/>
</dbReference>
<evidence type="ECO:0000313" key="6">
    <source>
        <dbReference type="Proteomes" id="UP001172702"/>
    </source>
</evidence>
<sequence>MQQPHDTQRLPAYDRPGVQHAETAQFAAAPGTGSQGPGASDTGGPWTAGRSPGGSRSGGSRSGGPGSGGSGAEGGSRRGRGPLIALIAALLAVGLVAALVGLEFGMRNAIKNRMSDEVTASLGSPAQVELGARPVILSYIDGNLGSVRITTDGSAADGATGPAPQIDIRADGVRTEGDLTYVDSLTGTAFVSEQTMSAAAQSEGAAGDTLLGGLIQVQEIIADPAAGTLRVSISGLAEAVVTPRLIGGDLEMQPEQASILGFPLPSEFLGGTVSMMDSALAELPEGVQLTGVRVVPGGMTVDIAGQDVVLEATE</sequence>
<dbReference type="Pfam" id="PF11209">
    <property type="entry name" value="LmeA"/>
    <property type="match status" value="1"/>
</dbReference>
<keyword evidence="6" id="KW-1185">Reference proteome</keyword>
<evidence type="ECO:0000313" key="5">
    <source>
        <dbReference type="Proteomes" id="UP000252187"/>
    </source>
</evidence>
<keyword evidence="2" id="KW-1133">Transmembrane helix</keyword>
<dbReference type="InterPro" id="IPR021373">
    <property type="entry name" value="DUF2993"/>
</dbReference>
<name>A0A365P9K7_9ACTN</name>
<gene>
    <name evidence="4" type="ORF">DQ226_09980</name>
    <name evidence="3" type="ORF">QYF62_06530</name>
</gene>
<feature type="compositionally biased region" description="Gly residues" evidence="1">
    <location>
        <begin position="51"/>
        <end position="74"/>
    </location>
</feature>
<dbReference type="Proteomes" id="UP000252187">
    <property type="component" value="Unassembled WGS sequence"/>
</dbReference>
<evidence type="ECO:0000256" key="2">
    <source>
        <dbReference type="SAM" id="Phobius"/>
    </source>
</evidence>
<protein>
    <submittedName>
        <fullName evidence="4">DUF2993 domain-containing protein</fullName>
    </submittedName>
</protein>
<dbReference type="Proteomes" id="UP001172702">
    <property type="component" value="Unassembled WGS sequence"/>
</dbReference>
<reference evidence="4 5" key="1">
    <citation type="submission" date="2018-06" db="EMBL/GenBank/DDBJ databases">
        <title>Whole genome sequencing of four bacterial strains from South Shetland trench revealing bio-synthetic gene clusters.</title>
        <authorList>
            <person name="Abdel-Mageed W.M."/>
            <person name="Lehri B."/>
            <person name="Jarmusch S.A."/>
            <person name="Miranda K."/>
            <person name="Goodfellow M."/>
            <person name="Jaspars M."/>
            <person name="Karlyshev A.V."/>
        </authorList>
    </citation>
    <scope>NUCLEOTIDE SEQUENCE [LARGE SCALE GENOMIC DNA]</scope>
    <source>
        <strain evidence="4 5">SST1</strain>
    </source>
</reference>
<accession>A0A365P9K7</accession>
<dbReference type="EMBL" id="QNTT01000023">
    <property type="protein sequence ID" value="RBA35931.1"/>
    <property type="molecule type" value="Genomic_DNA"/>
</dbReference>
<feature type="region of interest" description="Disordered" evidence="1">
    <location>
        <begin position="1"/>
        <end position="76"/>
    </location>
</feature>
<dbReference type="RefSeq" id="WP_119192669.1">
    <property type="nucleotide sequence ID" value="NZ_JAUHTB010000005.1"/>
</dbReference>
<evidence type="ECO:0000256" key="1">
    <source>
        <dbReference type="SAM" id="MobiDB-lite"/>
    </source>
</evidence>
<evidence type="ECO:0000313" key="3">
    <source>
        <dbReference type="EMBL" id="MDN4505706.1"/>
    </source>
</evidence>
<feature type="transmembrane region" description="Helical" evidence="2">
    <location>
        <begin position="83"/>
        <end position="104"/>
    </location>
</feature>
<evidence type="ECO:0000313" key="4">
    <source>
        <dbReference type="EMBL" id="RBA35931.1"/>
    </source>
</evidence>
<keyword evidence="2" id="KW-0472">Membrane</keyword>
<dbReference type="AlphaFoldDB" id="A0A365P9K7"/>
<comment type="caution">
    <text evidence="4">The sequence shown here is derived from an EMBL/GenBank/DDBJ whole genome shotgun (WGS) entry which is preliminary data.</text>
</comment>
<organism evidence="4 5">
    <name type="scientific">Dietzia maris</name>
    <dbReference type="NCBI Taxonomy" id="37915"/>
    <lineage>
        <taxon>Bacteria</taxon>
        <taxon>Bacillati</taxon>
        <taxon>Actinomycetota</taxon>
        <taxon>Actinomycetes</taxon>
        <taxon>Mycobacteriales</taxon>
        <taxon>Dietziaceae</taxon>
        <taxon>Dietzia</taxon>
    </lineage>
</organism>
<reference evidence="3 6" key="2">
    <citation type="submission" date="2023-07" db="EMBL/GenBank/DDBJ databases">
        <title>Strategy for survival of the halotoleranting strain Dietzia MX2 from the Yakshinskoe mineral salts deposit.</title>
        <authorList>
            <person name="Kharitonova M.A."/>
            <person name="Kupriyanova-Ashina F.G."/>
            <person name="Shakirov T.R."/>
            <person name="Vafina M.S."/>
            <person name="Ilinskaya O.N."/>
        </authorList>
    </citation>
    <scope>NUCLEOTIDE SEQUENCE [LARGE SCALE GENOMIC DNA]</scope>
    <source>
        <strain evidence="3 6">MX2</strain>
    </source>
</reference>
<keyword evidence="2" id="KW-0812">Transmembrane</keyword>
<proteinExistence type="predicted"/>